<accession>A0A183SMP6</accession>
<proteinExistence type="predicted"/>
<name>A0A183SMP6_SCHSO</name>
<sequence length="124" mass="13733">MGELDTMHLPRASPYCATVVGVTTPTVESSVELVLTQPACITQTKNARTPVIRNYFVSSHFLNHLLKPGRQGVDPDFVDFCEDTVLSERLVVVQPLYCIGNFSIGGEGGDRMALHRLERDETRV</sequence>
<dbReference type="EMBL" id="UYSU01033275">
    <property type="protein sequence ID" value="VDL91879.1"/>
    <property type="molecule type" value="Genomic_DNA"/>
</dbReference>
<evidence type="ECO:0000313" key="3">
    <source>
        <dbReference type="WBParaSite" id="SSLN_0000567301-mRNA-1"/>
    </source>
</evidence>
<dbReference type="AlphaFoldDB" id="A0A183SMP6"/>
<evidence type="ECO:0000313" key="2">
    <source>
        <dbReference type="Proteomes" id="UP000275846"/>
    </source>
</evidence>
<dbReference type="Proteomes" id="UP000275846">
    <property type="component" value="Unassembled WGS sequence"/>
</dbReference>
<reference evidence="3" key="1">
    <citation type="submission" date="2016-06" db="UniProtKB">
        <authorList>
            <consortium name="WormBaseParasite"/>
        </authorList>
    </citation>
    <scope>IDENTIFICATION</scope>
</reference>
<protein>
    <submittedName>
        <fullName evidence="1 3">Uncharacterized protein</fullName>
    </submittedName>
</protein>
<evidence type="ECO:0000313" key="1">
    <source>
        <dbReference type="EMBL" id="VDL91879.1"/>
    </source>
</evidence>
<reference evidence="1 2" key="2">
    <citation type="submission" date="2018-11" db="EMBL/GenBank/DDBJ databases">
        <authorList>
            <consortium name="Pathogen Informatics"/>
        </authorList>
    </citation>
    <scope>NUCLEOTIDE SEQUENCE [LARGE SCALE GENOMIC DNA]</scope>
    <source>
        <strain evidence="1 2">NST_G2</strain>
    </source>
</reference>
<gene>
    <name evidence="1" type="ORF">SSLN_LOCUS5494</name>
</gene>
<dbReference type="WBParaSite" id="SSLN_0000567301-mRNA-1">
    <property type="protein sequence ID" value="SSLN_0000567301-mRNA-1"/>
    <property type="gene ID" value="SSLN_0000567301"/>
</dbReference>
<keyword evidence="2" id="KW-1185">Reference proteome</keyword>
<organism evidence="3">
    <name type="scientific">Schistocephalus solidus</name>
    <name type="common">Tapeworm</name>
    <dbReference type="NCBI Taxonomy" id="70667"/>
    <lineage>
        <taxon>Eukaryota</taxon>
        <taxon>Metazoa</taxon>
        <taxon>Spiralia</taxon>
        <taxon>Lophotrochozoa</taxon>
        <taxon>Platyhelminthes</taxon>
        <taxon>Cestoda</taxon>
        <taxon>Eucestoda</taxon>
        <taxon>Diphyllobothriidea</taxon>
        <taxon>Diphyllobothriidae</taxon>
        <taxon>Schistocephalus</taxon>
    </lineage>
</organism>